<organism evidence="2 3">
    <name type="scientific">Dioscorea zingiberensis</name>
    <dbReference type="NCBI Taxonomy" id="325984"/>
    <lineage>
        <taxon>Eukaryota</taxon>
        <taxon>Viridiplantae</taxon>
        <taxon>Streptophyta</taxon>
        <taxon>Embryophyta</taxon>
        <taxon>Tracheophyta</taxon>
        <taxon>Spermatophyta</taxon>
        <taxon>Magnoliopsida</taxon>
        <taxon>Liliopsida</taxon>
        <taxon>Dioscoreales</taxon>
        <taxon>Dioscoreaceae</taxon>
        <taxon>Dioscorea</taxon>
    </lineage>
</organism>
<feature type="region of interest" description="Disordered" evidence="1">
    <location>
        <begin position="61"/>
        <end position="107"/>
    </location>
</feature>
<accession>A0A9D5HIF6</accession>
<name>A0A9D5HIF6_9LILI</name>
<dbReference type="EMBL" id="JAGGNH010000003">
    <property type="protein sequence ID" value="KAJ0977715.1"/>
    <property type="molecule type" value="Genomic_DNA"/>
</dbReference>
<keyword evidence="3" id="KW-1185">Reference proteome</keyword>
<evidence type="ECO:0000313" key="2">
    <source>
        <dbReference type="EMBL" id="KAJ0977715.1"/>
    </source>
</evidence>
<proteinExistence type="predicted"/>
<gene>
    <name evidence="2" type="ORF">J5N97_013189</name>
</gene>
<feature type="compositionally biased region" description="Low complexity" evidence="1">
    <location>
        <begin position="77"/>
        <end position="88"/>
    </location>
</feature>
<evidence type="ECO:0000256" key="1">
    <source>
        <dbReference type="SAM" id="MobiDB-lite"/>
    </source>
</evidence>
<feature type="compositionally biased region" description="Basic and acidic residues" evidence="1">
    <location>
        <begin position="32"/>
        <end position="47"/>
    </location>
</feature>
<feature type="compositionally biased region" description="Basic residues" evidence="1">
    <location>
        <begin position="61"/>
        <end position="70"/>
    </location>
</feature>
<reference evidence="2" key="1">
    <citation type="submission" date="2021-03" db="EMBL/GenBank/DDBJ databases">
        <authorList>
            <person name="Li Z."/>
            <person name="Yang C."/>
        </authorList>
    </citation>
    <scope>NUCLEOTIDE SEQUENCE</scope>
    <source>
        <strain evidence="2">Dzin_1.0</strain>
        <tissue evidence="2">Leaf</tissue>
    </source>
</reference>
<reference evidence="2" key="2">
    <citation type="journal article" date="2022" name="Hortic Res">
        <title>The genome of Dioscorea zingiberensis sheds light on the biosynthesis, origin and evolution of the medicinally important diosgenin saponins.</title>
        <authorList>
            <person name="Li Y."/>
            <person name="Tan C."/>
            <person name="Li Z."/>
            <person name="Guo J."/>
            <person name="Li S."/>
            <person name="Chen X."/>
            <person name="Wang C."/>
            <person name="Dai X."/>
            <person name="Yang H."/>
            <person name="Song W."/>
            <person name="Hou L."/>
            <person name="Xu J."/>
            <person name="Tong Z."/>
            <person name="Xu A."/>
            <person name="Yuan X."/>
            <person name="Wang W."/>
            <person name="Yang Q."/>
            <person name="Chen L."/>
            <person name="Sun Z."/>
            <person name="Wang K."/>
            <person name="Pan B."/>
            <person name="Chen J."/>
            <person name="Bao Y."/>
            <person name="Liu F."/>
            <person name="Qi X."/>
            <person name="Gang D.R."/>
            <person name="Wen J."/>
            <person name="Li J."/>
        </authorList>
    </citation>
    <scope>NUCLEOTIDE SEQUENCE</scope>
    <source>
        <strain evidence="2">Dzin_1.0</strain>
    </source>
</reference>
<evidence type="ECO:0000313" key="3">
    <source>
        <dbReference type="Proteomes" id="UP001085076"/>
    </source>
</evidence>
<sequence length="218" mass="25073">MPRMDTILELSGIVTKLVRSPPEMKQKKRAQKKNEKKGGMEKRRVDKMERLYLLHIKKKTPWSRCRCPRRSIKDPSPKASRSPSSSHSWQHTTPPASPPPSPLEKLLGEKSSRSLDHFYSPRSPSFLERHQQRELERNDLISPCVGSSSPFHTQSLHVQLVKKGSPEDVFQSNNLINSYVRTCHMVVAHEIHERNAVSWTCLIAGYTQHGLLEGCYWE</sequence>
<protein>
    <submittedName>
        <fullName evidence="2">Uncharacterized protein</fullName>
    </submittedName>
</protein>
<comment type="caution">
    <text evidence="2">The sequence shown here is derived from an EMBL/GenBank/DDBJ whole genome shotgun (WGS) entry which is preliminary data.</text>
</comment>
<dbReference type="AlphaFoldDB" id="A0A9D5HIF6"/>
<dbReference type="Proteomes" id="UP001085076">
    <property type="component" value="Miscellaneous, Linkage group lg03"/>
</dbReference>
<feature type="region of interest" description="Disordered" evidence="1">
    <location>
        <begin position="16"/>
        <end position="47"/>
    </location>
</feature>